<dbReference type="GO" id="GO:0005789">
    <property type="term" value="C:endoplasmic reticulum membrane"/>
    <property type="evidence" value="ECO:0007669"/>
    <property type="project" value="TreeGrafter"/>
</dbReference>
<feature type="transmembrane region" description="Helical" evidence="2">
    <location>
        <begin position="451"/>
        <end position="471"/>
    </location>
</feature>
<keyword evidence="2" id="KW-0472">Membrane</keyword>
<feature type="transmembrane region" description="Helical" evidence="2">
    <location>
        <begin position="506"/>
        <end position="539"/>
    </location>
</feature>
<feature type="transmembrane region" description="Helical" evidence="2">
    <location>
        <begin position="574"/>
        <end position="599"/>
    </location>
</feature>
<evidence type="ECO:0000256" key="1">
    <source>
        <dbReference type="SAM" id="MobiDB-lite"/>
    </source>
</evidence>
<dbReference type="InterPro" id="IPR045400">
    <property type="entry name" value="Wolframin_Cys-rich"/>
</dbReference>
<evidence type="ECO:0000259" key="3">
    <source>
        <dbReference type="Pfam" id="PF20053"/>
    </source>
</evidence>
<dbReference type="InterPro" id="IPR026209">
    <property type="entry name" value="Wolframin_fam"/>
</dbReference>
<comment type="caution">
    <text evidence="4">The sequence shown here is derived from an EMBL/GenBank/DDBJ whole genome shotgun (WGS) entry which is preliminary data.</text>
</comment>
<dbReference type="PRINTS" id="PR02060">
    <property type="entry name" value="WOLFFAMILY"/>
</dbReference>
<feature type="transmembrane region" description="Helical" evidence="2">
    <location>
        <begin position="372"/>
        <end position="393"/>
    </location>
</feature>
<dbReference type="PANTHER" id="PTHR13098:SF3">
    <property type="entry name" value="WOLFRAMIN"/>
    <property type="match status" value="1"/>
</dbReference>
<keyword evidence="5" id="KW-1185">Reference proteome</keyword>
<gene>
    <name evidence="4" type="ORF">GBAR_LOCUS28611</name>
</gene>
<feature type="transmembrane region" description="Helical" evidence="2">
    <location>
        <begin position="477"/>
        <end position="494"/>
    </location>
</feature>
<reference evidence="4" key="1">
    <citation type="submission" date="2023-03" db="EMBL/GenBank/DDBJ databases">
        <authorList>
            <person name="Steffen K."/>
            <person name="Cardenas P."/>
        </authorList>
    </citation>
    <scope>NUCLEOTIDE SEQUENCE</scope>
</reference>
<name>A0AA35TR97_GEOBA</name>
<feature type="domain" description="Wolframin cysteine-rich" evidence="3">
    <location>
        <begin position="617"/>
        <end position="714"/>
    </location>
</feature>
<evidence type="ECO:0000256" key="2">
    <source>
        <dbReference type="SAM" id="Phobius"/>
    </source>
</evidence>
<feature type="region of interest" description="Disordered" evidence="1">
    <location>
        <begin position="1"/>
        <end position="33"/>
    </location>
</feature>
<feature type="transmembrane region" description="Helical" evidence="2">
    <location>
        <begin position="545"/>
        <end position="562"/>
    </location>
</feature>
<protein>
    <submittedName>
        <fullName evidence="4">Wolframin</fullName>
    </submittedName>
</protein>
<dbReference type="GO" id="GO:0030968">
    <property type="term" value="P:endoplasmic reticulum unfolded protein response"/>
    <property type="evidence" value="ECO:0007669"/>
    <property type="project" value="TreeGrafter"/>
</dbReference>
<proteinExistence type="predicted"/>
<feature type="transmembrane region" description="Helical" evidence="2">
    <location>
        <begin position="257"/>
        <end position="277"/>
    </location>
</feature>
<feature type="transmembrane region" description="Helical" evidence="2">
    <location>
        <begin position="283"/>
        <end position="311"/>
    </location>
</feature>
<dbReference type="PANTHER" id="PTHR13098">
    <property type="entry name" value="WOLFRAMIN"/>
    <property type="match status" value="1"/>
</dbReference>
<dbReference type="AlphaFoldDB" id="A0AA35TR97"/>
<evidence type="ECO:0000313" key="5">
    <source>
        <dbReference type="Proteomes" id="UP001174909"/>
    </source>
</evidence>
<keyword evidence="2" id="KW-1133">Transmembrane helix</keyword>
<evidence type="ECO:0000313" key="4">
    <source>
        <dbReference type="EMBL" id="CAI8052309.1"/>
    </source>
</evidence>
<dbReference type="Proteomes" id="UP001174909">
    <property type="component" value="Unassembled WGS sequence"/>
</dbReference>
<dbReference type="GO" id="GO:0055074">
    <property type="term" value="P:calcium ion homeostasis"/>
    <property type="evidence" value="ECO:0007669"/>
    <property type="project" value="TreeGrafter"/>
</dbReference>
<keyword evidence="2" id="KW-0812">Transmembrane</keyword>
<dbReference type="EMBL" id="CASHTH010003999">
    <property type="protein sequence ID" value="CAI8052309.1"/>
    <property type="molecule type" value="Genomic_DNA"/>
</dbReference>
<accession>A0AA35TR97</accession>
<feature type="transmembrane region" description="Helical" evidence="2">
    <location>
        <begin position="343"/>
        <end position="366"/>
    </location>
</feature>
<sequence length="834" mass="92954">MEVRKRRTVESVGAAAGDEDAAPPSDRDSNTDPAMVEEGLRLYAQAEKSGFRNTADLIRTLRCFLRAAVEGVNKEEATGWIVSFLDSTSALPPSTVAALPPSLLRLLQWVVGSTREEREVYLVAEDMFREMVHGGRSIPKTEMDSAVTHLLSSGGRYEDSPQLMKSAKGLRTAVKRMLCSALESNHTNEVTGDMFCEAAVTYARGVLPHDAGALSPQRQQEFKEANILKKVTKYPVETAHFYRRSLLKLIERRGIKWVWSSFPTKQFSLLALAYFLPMISPNFILTSLATVAFLAAFISMCVGTLQIALAAEKVSSFMEYSSIFQYFSKGARKLNTGKPEAILVGRSVLPCVTFGASLCATLLTFYLSHRSIVPNELFCIVSGFCTLAVFLQFEGYKSSVFLACSCTRLLAWLYAFLTVFSEVLPIPDFLLYFGSASVSVPLLVSRLTLQVNLFTLVQFPVQCILIAYFLVRNKWRNIYSGLGPYLLFTSWWVMTRHFFLLSSPFYLFLGTFGVVFFLAVSPFLPLMLIVSPVLVLFYYGFSRVFYLYIALIVSFVVILLVLGKVSRRLMDAKWLNISFDSLVLLQILITIPAVLAGAYQVVQYYTPKDVPAVTPAQYSEYCGLQNWAGRGGNTVQTQLDCVHLRDRVLTASGVVEGVKIQGVSNNYEAGLQSRPGIIREALTCLLGQQKPMCGRRLDMETCKREFTGCHFQHSHKYTFAVDLRLALPSTHDRVSTTLLASNSYLEAMRDLRVGQTIRFNATFVSGMGSKHLVLQLVDLEGFASTREEEIENIEDSLQLLVHRVVESFANTLTVLLDVLLGYTAPYGQNVSLVS</sequence>
<organism evidence="4 5">
    <name type="scientific">Geodia barretti</name>
    <name type="common">Barrett's horny sponge</name>
    <dbReference type="NCBI Taxonomy" id="519541"/>
    <lineage>
        <taxon>Eukaryota</taxon>
        <taxon>Metazoa</taxon>
        <taxon>Porifera</taxon>
        <taxon>Demospongiae</taxon>
        <taxon>Heteroscleromorpha</taxon>
        <taxon>Tetractinellida</taxon>
        <taxon>Astrophorina</taxon>
        <taxon>Geodiidae</taxon>
        <taxon>Geodia</taxon>
    </lineage>
</organism>
<dbReference type="Pfam" id="PF20053">
    <property type="entry name" value="WC-rich"/>
    <property type="match status" value="1"/>
</dbReference>